<protein>
    <submittedName>
        <fullName evidence="7">Unannotated protein</fullName>
    </submittedName>
</protein>
<evidence type="ECO:0000256" key="1">
    <source>
        <dbReference type="ARBA" id="ARBA00010688"/>
    </source>
</evidence>
<sequence>MKAVIGIASTAVTAEEAYLRSCRQGGDTDTVSALSGALVSLRFPGSHGFYSISWINQVLWSEISSARESLEVIYRKRHCAVWVVGPVAWDSVKYHDGQSIERPGGTGANVAIALASTGTAVKFVSYLGDDELSHKLDAHLKSSDIEALYTPIIPGPVSHVAIPVDEKGERTIVVISDDKLDQVSLVGKPIESEDIVVFVIWRSHFIADLKIAQSAGARTVVGSAALTDDAVGQADYLIGSREDFSGEYSVEDALNRFTHIVVTDGARGATLYGPDGSHFQPAHTVEVIDTTGAGDAFLSGLLHYLALHGEINAEAMALAAQWSALTVSTEGSIPPRFE</sequence>
<evidence type="ECO:0000256" key="5">
    <source>
        <dbReference type="ARBA" id="ARBA00022840"/>
    </source>
</evidence>
<organism evidence="7">
    <name type="scientific">freshwater metagenome</name>
    <dbReference type="NCBI Taxonomy" id="449393"/>
    <lineage>
        <taxon>unclassified sequences</taxon>
        <taxon>metagenomes</taxon>
        <taxon>ecological metagenomes</taxon>
    </lineage>
</organism>
<comment type="similarity">
    <text evidence="1">Belongs to the carbohydrate kinase PfkB family.</text>
</comment>
<keyword evidence="3" id="KW-0547">Nucleotide-binding</keyword>
<dbReference type="PANTHER" id="PTHR43085">
    <property type="entry name" value="HEXOKINASE FAMILY MEMBER"/>
    <property type="match status" value="1"/>
</dbReference>
<dbReference type="PROSITE" id="PS00583">
    <property type="entry name" value="PFKB_KINASES_1"/>
    <property type="match status" value="1"/>
</dbReference>
<dbReference type="InterPro" id="IPR029056">
    <property type="entry name" value="Ribokinase-like"/>
</dbReference>
<dbReference type="EMBL" id="CAEZTX010000041">
    <property type="protein sequence ID" value="CAB4581758.1"/>
    <property type="molecule type" value="Genomic_DNA"/>
</dbReference>
<feature type="domain" description="Carbohydrate kinase PfkB" evidence="6">
    <location>
        <begin position="101"/>
        <end position="334"/>
    </location>
</feature>
<dbReference type="AlphaFoldDB" id="A0A6J6FAV9"/>
<evidence type="ECO:0000256" key="3">
    <source>
        <dbReference type="ARBA" id="ARBA00022741"/>
    </source>
</evidence>
<keyword evidence="5" id="KW-0067">ATP-binding</keyword>
<reference evidence="7" key="1">
    <citation type="submission" date="2020-05" db="EMBL/GenBank/DDBJ databases">
        <authorList>
            <person name="Chiriac C."/>
            <person name="Salcher M."/>
            <person name="Ghai R."/>
            <person name="Kavagutti S V."/>
        </authorList>
    </citation>
    <scope>NUCLEOTIDE SEQUENCE</scope>
</reference>
<dbReference type="PROSITE" id="PS00584">
    <property type="entry name" value="PFKB_KINASES_2"/>
    <property type="match status" value="1"/>
</dbReference>
<evidence type="ECO:0000256" key="2">
    <source>
        <dbReference type="ARBA" id="ARBA00022679"/>
    </source>
</evidence>
<dbReference type="Pfam" id="PF00294">
    <property type="entry name" value="PfkB"/>
    <property type="match status" value="1"/>
</dbReference>
<dbReference type="InterPro" id="IPR050306">
    <property type="entry name" value="PfkB_Carbo_kinase"/>
</dbReference>
<gene>
    <name evidence="7" type="ORF">UFOPK1755_00571</name>
</gene>
<proteinExistence type="inferred from homology"/>
<name>A0A6J6FAV9_9ZZZZ</name>
<evidence type="ECO:0000256" key="4">
    <source>
        <dbReference type="ARBA" id="ARBA00022777"/>
    </source>
</evidence>
<keyword evidence="2" id="KW-0808">Transferase</keyword>
<dbReference type="InterPro" id="IPR002173">
    <property type="entry name" value="Carboh/pur_kinase_PfkB_CS"/>
</dbReference>
<evidence type="ECO:0000259" key="6">
    <source>
        <dbReference type="Pfam" id="PF00294"/>
    </source>
</evidence>
<dbReference type="GO" id="GO:0005524">
    <property type="term" value="F:ATP binding"/>
    <property type="evidence" value="ECO:0007669"/>
    <property type="project" value="UniProtKB-KW"/>
</dbReference>
<dbReference type="SUPFAM" id="SSF53613">
    <property type="entry name" value="Ribokinase-like"/>
    <property type="match status" value="1"/>
</dbReference>
<keyword evidence="4" id="KW-0418">Kinase</keyword>
<dbReference type="PANTHER" id="PTHR43085:SF1">
    <property type="entry name" value="PSEUDOURIDINE KINASE-RELATED"/>
    <property type="match status" value="1"/>
</dbReference>
<dbReference type="GO" id="GO:0016301">
    <property type="term" value="F:kinase activity"/>
    <property type="evidence" value="ECO:0007669"/>
    <property type="project" value="UniProtKB-KW"/>
</dbReference>
<accession>A0A6J6FAV9</accession>
<dbReference type="InterPro" id="IPR011611">
    <property type="entry name" value="PfkB_dom"/>
</dbReference>
<dbReference type="Gene3D" id="3.40.1190.20">
    <property type="match status" value="1"/>
</dbReference>
<evidence type="ECO:0000313" key="7">
    <source>
        <dbReference type="EMBL" id="CAB4581758.1"/>
    </source>
</evidence>